<feature type="compositionally biased region" description="Polar residues" evidence="2">
    <location>
        <begin position="34"/>
        <end position="47"/>
    </location>
</feature>
<evidence type="ECO:0000256" key="2">
    <source>
        <dbReference type="SAM" id="MobiDB-lite"/>
    </source>
</evidence>
<protein>
    <recommendedName>
        <fullName evidence="5">YkzH</fullName>
    </recommendedName>
</protein>
<accession>A0ABQ2NQC1</accession>
<feature type="coiled-coil region" evidence="1">
    <location>
        <begin position="91"/>
        <end position="121"/>
    </location>
</feature>
<evidence type="ECO:0000256" key="1">
    <source>
        <dbReference type="SAM" id="Coils"/>
    </source>
</evidence>
<organism evidence="3 4">
    <name type="scientific">Oceanobacillus neutriphilus</name>
    <dbReference type="NCBI Taxonomy" id="531815"/>
    <lineage>
        <taxon>Bacteria</taxon>
        <taxon>Bacillati</taxon>
        <taxon>Bacillota</taxon>
        <taxon>Bacilli</taxon>
        <taxon>Bacillales</taxon>
        <taxon>Bacillaceae</taxon>
        <taxon>Oceanobacillus</taxon>
    </lineage>
</organism>
<sequence>MSFHNQPSPKWHPYHQNQRDNIQQDNHHHPAGSRNKSGNQGAETQLQGPEYGAGMLPGYNMFPVRDINKQGQYNTHSTYPVSSYDGITPDMQSMMQMMTHLKNQMDQLNQLIMQNNRLLQSIHDQEDTKCVQGSGGGAVIVRM</sequence>
<dbReference type="RefSeq" id="WP_188733560.1">
    <property type="nucleotide sequence ID" value="NZ_BMLW01000003.1"/>
</dbReference>
<keyword evidence="1" id="KW-0175">Coiled coil</keyword>
<name>A0ABQ2NQC1_9BACI</name>
<keyword evidence="4" id="KW-1185">Reference proteome</keyword>
<feature type="region of interest" description="Disordered" evidence="2">
    <location>
        <begin position="21"/>
        <end position="54"/>
    </location>
</feature>
<proteinExistence type="predicted"/>
<dbReference type="Proteomes" id="UP000641206">
    <property type="component" value="Unassembled WGS sequence"/>
</dbReference>
<dbReference type="EMBL" id="BMLW01000003">
    <property type="protein sequence ID" value="GGP09166.1"/>
    <property type="molecule type" value="Genomic_DNA"/>
</dbReference>
<comment type="caution">
    <text evidence="3">The sequence shown here is derived from an EMBL/GenBank/DDBJ whole genome shotgun (WGS) entry which is preliminary data.</text>
</comment>
<reference evidence="4" key="1">
    <citation type="journal article" date="2019" name="Int. J. Syst. Evol. Microbiol.">
        <title>The Global Catalogue of Microorganisms (GCM) 10K type strain sequencing project: providing services to taxonomists for standard genome sequencing and annotation.</title>
        <authorList>
            <consortium name="The Broad Institute Genomics Platform"/>
            <consortium name="The Broad Institute Genome Sequencing Center for Infectious Disease"/>
            <person name="Wu L."/>
            <person name="Ma J."/>
        </authorList>
    </citation>
    <scope>NUCLEOTIDE SEQUENCE [LARGE SCALE GENOMIC DNA]</scope>
    <source>
        <strain evidence="4">CGMCC 1.7693</strain>
    </source>
</reference>
<evidence type="ECO:0000313" key="4">
    <source>
        <dbReference type="Proteomes" id="UP000641206"/>
    </source>
</evidence>
<evidence type="ECO:0000313" key="3">
    <source>
        <dbReference type="EMBL" id="GGP09166.1"/>
    </source>
</evidence>
<evidence type="ECO:0008006" key="5">
    <source>
        <dbReference type="Google" id="ProtNLM"/>
    </source>
</evidence>
<gene>
    <name evidence="3" type="ORF">GCM10011346_12130</name>
</gene>